<dbReference type="GeneID" id="9468723"/>
<gene>
    <name evidence="1" type="ORF">PITG_16802</name>
</gene>
<dbReference type="VEuPathDB" id="FungiDB:PITG_16802"/>
<reference evidence="2" key="1">
    <citation type="journal article" date="2009" name="Nature">
        <title>Genome sequence and analysis of the Irish potato famine pathogen Phytophthora infestans.</title>
        <authorList>
            <consortium name="The Broad Institute Genome Sequencing Platform"/>
            <person name="Haas B.J."/>
            <person name="Kamoun S."/>
            <person name="Zody M.C."/>
            <person name="Jiang R.H."/>
            <person name="Handsaker R.E."/>
            <person name="Cano L.M."/>
            <person name="Grabherr M."/>
            <person name="Kodira C.D."/>
            <person name="Raffaele S."/>
            <person name="Torto-Alalibo T."/>
            <person name="Bozkurt T.O."/>
            <person name="Ah-Fong A.M."/>
            <person name="Alvarado L."/>
            <person name="Anderson V.L."/>
            <person name="Armstrong M.R."/>
            <person name="Avrova A."/>
            <person name="Baxter L."/>
            <person name="Beynon J."/>
            <person name="Boevink P.C."/>
            <person name="Bollmann S.R."/>
            <person name="Bos J.I."/>
            <person name="Bulone V."/>
            <person name="Cai G."/>
            <person name="Cakir C."/>
            <person name="Carrington J.C."/>
            <person name="Chawner M."/>
            <person name="Conti L."/>
            <person name="Costanzo S."/>
            <person name="Ewan R."/>
            <person name="Fahlgren N."/>
            <person name="Fischbach M.A."/>
            <person name="Fugelstad J."/>
            <person name="Gilroy E.M."/>
            <person name="Gnerre S."/>
            <person name="Green P.J."/>
            <person name="Grenville-Briggs L.J."/>
            <person name="Griffith J."/>
            <person name="Grunwald N.J."/>
            <person name="Horn K."/>
            <person name="Horner N.R."/>
            <person name="Hu C.H."/>
            <person name="Huitema E."/>
            <person name="Jeong D.H."/>
            <person name="Jones A.M."/>
            <person name="Jones J.D."/>
            <person name="Jones R.W."/>
            <person name="Karlsson E.K."/>
            <person name="Kunjeti S.G."/>
            <person name="Lamour K."/>
            <person name="Liu Z."/>
            <person name="Ma L."/>
            <person name="Maclean D."/>
            <person name="Chibucos M.C."/>
            <person name="McDonald H."/>
            <person name="McWalters J."/>
            <person name="Meijer H.J."/>
            <person name="Morgan W."/>
            <person name="Morris P.F."/>
            <person name="Munro C.A."/>
            <person name="O'Neill K."/>
            <person name="Ospina-Giraldo M."/>
            <person name="Pinzon A."/>
            <person name="Pritchard L."/>
            <person name="Ramsahoye B."/>
            <person name="Ren Q."/>
            <person name="Restrepo S."/>
            <person name="Roy S."/>
            <person name="Sadanandom A."/>
            <person name="Savidor A."/>
            <person name="Schornack S."/>
            <person name="Schwartz D.C."/>
            <person name="Schumann U.D."/>
            <person name="Schwessinger B."/>
            <person name="Seyer L."/>
            <person name="Sharpe T."/>
            <person name="Silvar C."/>
            <person name="Song J."/>
            <person name="Studholme D.J."/>
            <person name="Sykes S."/>
            <person name="Thines M."/>
            <person name="van de Vondervoort P.J."/>
            <person name="Phuntumart V."/>
            <person name="Wawra S."/>
            <person name="Weide R."/>
            <person name="Win J."/>
            <person name="Young C."/>
            <person name="Zhou S."/>
            <person name="Fry W."/>
            <person name="Meyers B.C."/>
            <person name="van West P."/>
            <person name="Ristaino J."/>
            <person name="Govers F."/>
            <person name="Birch P.R."/>
            <person name="Whisson S.C."/>
            <person name="Judelson H.S."/>
            <person name="Nusbaum C."/>
        </authorList>
    </citation>
    <scope>NUCLEOTIDE SEQUENCE [LARGE SCALE GENOMIC DNA]</scope>
    <source>
        <strain evidence="2">T30-4</strain>
    </source>
</reference>
<name>D0NUW8_PHYIT</name>
<evidence type="ECO:0008006" key="3">
    <source>
        <dbReference type="Google" id="ProtNLM"/>
    </source>
</evidence>
<evidence type="ECO:0000313" key="1">
    <source>
        <dbReference type="EMBL" id="EEY65491.1"/>
    </source>
</evidence>
<dbReference type="OrthoDB" id="89220at2759"/>
<dbReference type="InParanoid" id="D0NUW8"/>
<evidence type="ECO:0000313" key="2">
    <source>
        <dbReference type="Proteomes" id="UP000006643"/>
    </source>
</evidence>
<protein>
    <recommendedName>
        <fullName evidence="3">HAT C-terminal dimerisation domain-containing protein</fullName>
    </recommendedName>
</protein>
<accession>D0NUW8</accession>
<proteinExistence type="predicted"/>
<dbReference type="Proteomes" id="UP000006643">
    <property type="component" value="Unassembled WGS sequence"/>
</dbReference>
<organism evidence="1 2">
    <name type="scientific">Phytophthora infestans (strain T30-4)</name>
    <name type="common">Potato late blight agent</name>
    <dbReference type="NCBI Taxonomy" id="403677"/>
    <lineage>
        <taxon>Eukaryota</taxon>
        <taxon>Sar</taxon>
        <taxon>Stramenopiles</taxon>
        <taxon>Oomycota</taxon>
        <taxon>Peronosporomycetes</taxon>
        <taxon>Peronosporales</taxon>
        <taxon>Peronosporaceae</taxon>
        <taxon>Phytophthora</taxon>
    </lineage>
</organism>
<dbReference type="KEGG" id="pif:PITG_16802"/>
<sequence length="228" mass="26381">MQGCFASLLRVQSALQIFHRQYKRASDTSSQLHVLGDPAFWDELREAEAVIAPLSLASYRLQRDENTVGDVVRSFGDIYKGFQQHLAHQEKLIECVEDRWEQCEQPSFMLGFALHSVYVECSRELPEAVSGIGTLAKIAVYYYRRLFGTEEIGQLRRDMLAWTQRRFTIMKPSECLDSPWEYWEGVALEKPKSLLPKLAMRVLSVAPNMSVNAHKKMLQHLRIPRRSY</sequence>
<dbReference type="AlphaFoldDB" id="D0NUW8"/>
<dbReference type="EMBL" id="DS028166">
    <property type="protein sequence ID" value="EEY65491.1"/>
    <property type="molecule type" value="Genomic_DNA"/>
</dbReference>
<keyword evidence="2" id="KW-1185">Reference proteome</keyword>
<dbReference type="HOGENOM" id="CLU_106077_0_0_1"/>
<dbReference type="RefSeq" id="XP_002897120.1">
    <property type="nucleotide sequence ID" value="XM_002897074.1"/>
</dbReference>